<dbReference type="InterPro" id="IPR038726">
    <property type="entry name" value="PDDEXK_AddAB-type"/>
</dbReference>
<dbReference type="EC" id="3.1.-.-" evidence="13"/>
<dbReference type="Pfam" id="PF13361">
    <property type="entry name" value="UvrD_C"/>
    <property type="match status" value="1"/>
</dbReference>
<feature type="domain" description="UvrD-like helicase ATP-binding" evidence="16">
    <location>
        <begin position="5"/>
        <end position="470"/>
    </location>
</feature>
<dbReference type="NCBIfam" id="TIGR02785">
    <property type="entry name" value="addA_Gpos"/>
    <property type="match status" value="1"/>
</dbReference>
<dbReference type="GO" id="GO:0008408">
    <property type="term" value="F:3'-5' exonuclease activity"/>
    <property type="evidence" value="ECO:0007669"/>
    <property type="project" value="UniProtKB-UniRule"/>
</dbReference>
<sequence length="1223" mass="141256">MPTKFKPTINQQKALDAQHSDILVSASAGSGKTRILVDRIIQRLLAGQSIDHYLIVTFTEAAAREMKVRLTQTIREQLPKIADPSLRQHLSHQLALIPGAYISTLHAFCLRVIQKFYYLIDLNPTFRLLSDDNERFLLEERAWDQLRRHYYQAEDTDFFALENNFVTGINDDQMAQVIFQLTNFVLTNQDSQAWLAQLPQQYAMNDELTQTDFYQKQFQPTLTQQLEFLLLQLEQAEHYVQQHEQLTSYQASIQTLQQQLQQLKIQLSASSWDELCQQVQALSPIKGRARPKTPAETVAPLNDFKKSINPTIEDWQYKFFALKNHDWQLILHKSQQLIEKLVEVEKQFLKKFQQEKQRQHCLDFNDLEHYTLQILQTQKEGHFLARDYYRDLFAEILIDEYQDTNPLQEAIIQQFKQQTPGNLFMVGDVKQSIYGFRQAAPYLFTNKYHQMQTDPQAGQLINLAENFRSSTNVIATINAIFERIMDQTIGDVDYTTTTKLVAGGNFPPEIEDGTEIYLQQTVDAAQITTDQAEIRLVIQRIQELMAQKYEVYDRQTGHKRPIEYRDIAILTRTKSWNNDLINQMSQAHLPVVVQDAANYFQATEVQVMLSMLQIIDNPHQDIALVAVLRSALVGLNENELAYLRINNRTGNYYEALISYLHDPVYNQANAFAKALTTKVTAFVEQLSDFRNLVSKMSIAELIWQIYLKTGYLSYVRGLPNGIQRVANLHALYQRADQFEKMEFKGLFQFIRFIQHIQDNDHDLARPTTFQPDQNEIQVMTIHGSKGLEFPVVFLLNINHHFNTDDLKKKYLLDAQQGIGLKYLDPQTRITYETLPLTAMKAKQQKKILSEEIRLLYVALTRAQQKLILVGAIKDDLKTAWSKWQIPLHLQSSGVISTAIRLQFNSFQAMLQYVWRQNGQLRDEQTAVATPQSPFHFTLHFVAQTQPTVAAVPDEQANQQPSKSISQVADTFSNTAQTILQLQYPHQAATQTTAYQAVSEIKHVFAQPEDQHLPIIDTQANQGNRYIMNDFNRPRFLTTEQNNVRPADIGTAVHLLLQQISLTTVPTAADFRTLAQQLIDQHLLMPAVASQIDYQSLEDFYASDLGQTIWQQRHSLKREWPFSMLIPARDVFTNFQQTDSEQVLVHGIVDGWFYDAHQQITVFDYKTDYLNLNLKEGNHSLSQAVNNYRGQLQLYQQAIESVTQQNVVHKYLCFLSINQTISVD</sequence>
<comment type="cofactor">
    <cofactor evidence="13">
        <name>Mg(2+)</name>
        <dbReference type="ChEBI" id="CHEBI:18420"/>
    </cofactor>
</comment>
<dbReference type="Pfam" id="PF12705">
    <property type="entry name" value="PDDEXK_1"/>
    <property type="match status" value="1"/>
</dbReference>
<dbReference type="GO" id="GO:0005829">
    <property type="term" value="C:cytosol"/>
    <property type="evidence" value="ECO:0007669"/>
    <property type="project" value="TreeGrafter"/>
</dbReference>
<dbReference type="HAMAP" id="MF_01451">
    <property type="entry name" value="AddA"/>
    <property type="match status" value="1"/>
</dbReference>
<evidence type="ECO:0000256" key="10">
    <source>
        <dbReference type="ARBA" id="ARBA00023235"/>
    </source>
</evidence>
<dbReference type="InterPro" id="IPR011604">
    <property type="entry name" value="PDDEXK-like_dom_sf"/>
</dbReference>
<evidence type="ECO:0000256" key="8">
    <source>
        <dbReference type="ARBA" id="ARBA00023125"/>
    </source>
</evidence>
<dbReference type="GO" id="GO:0003690">
    <property type="term" value="F:double-stranded DNA binding"/>
    <property type="evidence" value="ECO:0007669"/>
    <property type="project" value="UniProtKB-UniRule"/>
</dbReference>
<evidence type="ECO:0000256" key="3">
    <source>
        <dbReference type="ARBA" id="ARBA00022763"/>
    </source>
</evidence>
<keyword evidence="7 13" id="KW-0067">ATP-binding</keyword>
<dbReference type="Gene3D" id="3.90.320.10">
    <property type="match status" value="1"/>
</dbReference>
<evidence type="ECO:0000256" key="14">
    <source>
        <dbReference type="PROSITE-ProRule" id="PRU00560"/>
    </source>
</evidence>
<accession>A0A0F4LSI0</accession>
<dbReference type="Pfam" id="PF00580">
    <property type="entry name" value="UvrD-helicase"/>
    <property type="match status" value="1"/>
</dbReference>
<reference evidence="18 19" key="1">
    <citation type="submission" date="2015-01" db="EMBL/GenBank/DDBJ databases">
        <title>Comparative genomics of the lactic acid bacteria isolated from the honey bee gut.</title>
        <authorList>
            <person name="Ellegaard K.M."/>
            <person name="Tamarit D."/>
            <person name="Javelind E."/>
            <person name="Olofsson T."/>
            <person name="Andersson S.G."/>
            <person name="Vasquez A."/>
        </authorList>
    </citation>
    <scope>NUCLEOTIDE SEQUENCE [LARGE SCALE GENOMIC DNA]</scope>
    <source>
        <strain evidence="18 19">Bin4</strain>
    </source>
</reference>
<comment type="caution">
    <text evidence="18">The sequence shown here is derived from an EMBL/GenBank/DDBJ whole genome shotgun (WGS) entry which is preliminary data.</text>
</comment>
<dbReference type="PANTHER" id="PTHR11070">
    <property type="entry name" value="UVRD / RECB / PCRA DNA HELICASE FAMILY MEMBER"/>
    <property type="match status" value="1"/>
</dbReference>
<dbReference type="GO" id="GO:0005524">
    <property type="term" value="F:ATP binding"/>
    <property type="evidence" value="ECO:0007669"/>
    <property type="project" value="UniProtKB-UniRule"/>
</dbReference>
<keyword evidence="15" id="KW-0175">Coiled coil</keyword>
<dbReference type="InterPro" id="IPR014016">
    <property type="entry name" value="UvrD-like_ATP-bd"/>
</dbReference>
<dbReference type="GO" id="GO:0033202">
    <property type="term" value="C:DNA helicase complex"/>
    <property type="evidence" value="ECO:0007669"/>
    <property type="project" value="TreeGrafter"/>
</dbReference>
<dbReference type="InterPro" id="IPR027417">
    <property type="entry name" value="P-loop_NTPase"/>
</dbReference>
<dbReference type="PROSITE" id="PS51217">
    <property type="entry name" value="UVRD_HELICASE_CTER"/>
    <property type="match status" value="1"/>
</dbReference>
<dbReference type="EC" id="5.6.2.4" evidence="13"/>
<evidence type="ECO:0000256" key="13">
    <source>
        <dbReference type="HAMAP-Rule" id="MF_01451"/>
    </source>
</evidence>
<dbReference type="SUPFAM" id="SSF52540">
    <property type="entry name" value="P-loop containing nucleoside triphosphate hydrolases"/>
    <property type="match status" value="1"/>
</dbReference>
<dbReference type="HOGENOM" id="CLU_001114_3_1_9"/>
<evidence type="ECO:0000256" key="9">
    <source>
        <dbReference type="ARBA" id="ARBA00023204"/>
    </source>
</evidence>
<dbReference type="SUPFAM" id="SSF52980">
    <property type="entry name" value="Restriction endonuclease-like"/>
    <property type="match status" value="1"/>
</dbReference>
<evidence type="ECO:0000313" key="18">
    <source>
        <dbReference type="EMBL" id="KJY61767.1"/>
    </source>
</evidence>
<dbReference type="InterPro" id="IPR000212">
    <property type="entry name" value="DNA_helicase_UvrD/REP"/>
</dbReference>
<dbReference type="PROSITE" id="PS51198">
    <property type="entry name" value="UVRD_HELICASE_ATP_BIND"/>
    <property type="match status" value="1"/>
</dbReference>
<gene>
    <name evidence="13 18" type="primary">addA</name>
    <name evidence="18" type="ORF">JG30_08190</name>
</gene>
<keyword evidence="3 13" id="KW-0227">DNA damage</keyword>
<protein>
    <recommendedName>
        <fullName evidence="13">ATP-dependent helicase/nuclease subunit A</fullName>
        <ecNumber evidence="13">3.1.-.-</ecNumber>
        <ecNumber evidence="13">5.6.2.4</ecNumber>
    </recommendedName>
    <alternativeName>
        <fullName evidence="13">ATP-dependent helicase/nuclease AddA</fullName>
    </alternativeName>
    <alternativeName>
        <fullName evidence="13">DNA 3'-5' helicase AddA</fullName>
    </alternativeName>
</protein>
<evidence type="ECO:0000256" key="5">
    <source>
        <dbReference type="ARBA" id="ARBA00022806"/>
    </source>
</evidence>
<dbReference type="InterPro" id="IPR014152">
    <property type="entry name" value="AddA"/>
</dbReference>
<keyword evidence="1 13" id="KW-0540">Nuclease</keyword>
<dbReference type="InterPro" id="IPR011335">
    <property type="entry name" value="Restrct_endonuc-II-like"/>
</dbReference>
<comment type="similarity">
    <text evidence="13">Belongs to the helicase family. AddA subfamily.</text>
</comment>
<dbReference type="GO" id="GO:0043138">
    <property type="term" value="F:3'-5' DNA helicase activity"/>
    <property type="evidence" value="ECO:0007669"/>
    <property type="project" value="UniProtKB-UniRule"/>
</dbReference>
<evidence type="ECO:0000259" key="17">
    <source>
        <dbReference type="PROSITE" id="PS51217"/>
    </source>
</evidence>
<evidence type="ECO:0000313" key="19">
    <source>
        <dbReference type="Proteomes" id="UP000033558"/>
    </source>
</evidence>
<name>A0A0F4LSI0_9LACO</name>
<keyword evidence="2 13" id="KW-0547">Nucleotide-binding</keyword>
<dbReference type="PATRIC" id="fig|1218492.5.peg.957"/>
<keyword evidence="8 13" id="KW-0238">DNA-binding</keyword>
<evidence type="ECO:0000259" key="16">
    <source>
        <dbReference type="PROSITE" id="PS51198"/>
    </source>
</evidence>
<dbReference type="PANTHER" id="PTHR11070:SF48">
    <property type="entry name" value="ATP-DEPENDENT HELICASE_NUCLEASE SUBUNIT A"/>
    <property type="match status" value="1"/>
</dbReference>
<dbReference type="GO" id="GO:0000724">
    <property type="term" value="P:double-strand break repair via homologous recombination"/>
    <property type="evidence" value="ECO:0007669"/>
    <property type="project" value="UniProtKB-UniRule"/>
</dbReference>
<feature type="coiled-coil region" evidence="15">
    <location>
        <begin position="226"/>
        <end position="273"/>
    </location>
</feature>
<comment type="function">
    <text evidence="13">The heterodimer acts as both an ATP-dependent DNA helicase and an ATP-dependent, dual-direction single-stranded exonuclease. Recognizes the chi site generating a DNA molecule suitable for the initiation of homologous recombination. The AddA nuclease domain is required for chi fragment generation; this subunit has the helicase and 3' -&gt; 5' nuclease activities.</text>
</comment>
<evidence type="ECO:0000256" key="15">
    <source>
        <dbReference type="SAM" id="Coils"/>
    </source>
</evidence>
<proteinExistence type="inferred from homology"/>
<dbReference type="STRING" id="1218492.JG30_08190"/>
<dbReference type="EMBL" id="JXJQ01000008">
    <property type="protein sequence ID" value="KJY61767.1"/>
    <property type="molecule type" value="Genomic_DNA"/>
</dbReference>
<dbReference type="RefSeq" id="WP_046316409.1">
    <property type="nucleotide sequence ID" value="NZ_JBHSZT010000001.1"/>
</dbReference>
<evidence type="ECO:0000256" key="4">
    <source>
        <dbReference type="ARBA" id="ARBA00022801"/>
    </source>
</evidence>
<dbReference type="Gene3D" id="1.10.274.50">
    <property type="match status" value="1"/>
</dbReference>
<dbReference type="InterPro" id="IPR014017">
    <property type="entry name" value="DNA_helicase_UvrD-like_C"/>
</dbReference>
<dbReference type="Proteomes" id="UP000033558">
    <property type="component" value="Unassembled WGS sequence"/>
</dbReference>
<dbReference type="GO" id="GO:0016887">
    <property type="term" value="F:ATP hydrolysis activity"/>
    <property type="evidence" value="ECO:0007669"/>
    <property type="project" value="RHEA"/>
</dbReference>
<keyword evidence="10 13" id="KW-0413">Isomerase</keyword>
<evidence type="ECO:0000256" key="2">
    <source>
        <dbReference type="ARBA" id="ARBA00022741"/>
    </source>
</evidence>
<evidence type="ECO:0000256" key="6">
    <source>
        <dbReference type="ARBA" id="ARBA00022839"/>
    </source>
</evidence>
<evidence type="ECO:0000256" key="11">
    <source>
        <dbReference type="ARBA" id="ARBA00034617"/>
    </source>
</evidence>
<dbReference type="OrthoDB" id="9810135at2"/>
<dbReference type="Gene3D" id="3.40.50.300">
    <property type="entry name" value="P-loop containing nucleotide triphosphate hydrolases"/>
    <property type="match status" value="3"/>
</dbReference>
<organism evidence="18 19">
    <name type="scientific">Bombilactobacillus mellifer</name>
    <dbReference type="NCBI Taxonomy" id="1218492"/>
    <lineage>
        <taxon>Bacteria</taxon>
        <taxon>Bacillati</taxon>
        <taxon>Bacillota</taxon>
        <taxon>Bacilli</taxon>
        <taxon>Lactobacillales</taxon>
        <taxon>Lactobacillaceae</taxon>
        <taxon>Bombilactobacillus</taxon>
    </lineage>
</organism>
<keyword evidence="19" id="KW-1185">Reference proteome</keyword>
<keyword evidence="6 13" id="KW-0269">Exonuclease</keyword>
<evidence type="ECO:0000256" key="7">
    <source>
        <dbReference type="ARBA" id="ARBA00022840"/>
    </source>
</evidence>
<dbReference type="AlphaFoldDB" id="A0A0F4LSI0"/>
<feature type="domain" description="UvrD-like helicase C-terminal" evidence="17">
    <location>
        <begin position="475"/>
        <end position="786"/>
    </location>
</feature>
<comment type="catalytic activity">
    <reaction evidence="11 13">
        <text>Couples ATP hydrolysis with the unwinding of duplex DNA by translocating in the 3'-5' direction.</text>
        <dbReference type="EC" id="5.6.2.4"/>
    </reaction>
</comment>
<comment type="subunit">
    <text evidence="13">Heterodimer of AddA and AddB/RexB.</text>
</comment>
<keyword evidence="4 13" id="KW-0378">Hydrolase</keyword>
<evidence type="ECO:0000256" key="1">
    <source>
        <dbReference type="ARBA" id="ARBA00022722"/>
    </source>
</evidence>
<keyword evidence="5 13" id="KW-0347">Helicase</keyword>
<evidence type="ECO:0000256" key="12">
    <source>
        <dbReference type="ARBA" id="ARBA00048988"/>
    </source>
</evidence>
<keyword evidence="9 13" id="KW-0234">DNA repair</keyword>
<comment type="catalytic activity">
    <reaction evidence="12 13">
        <text>ATP + H2O = ADP + phosphate + H(+)</text>
        <dbReference type="Rhea" id="RHEA:13065"/>
        <dbReference type="ChEBI" id="CHEBI:15377"/>
        <dbReference type="ChEBI" id="CHEBI:15378"/>
        <dbReference type="ChEBI" id="CHEBI:30616"/>
        <dbReference type="ChEBI" id="CHEBI:43474"/>
        <dbReference type="ChEBI" id="CHEBI:456216"/>
        <dbReference type="EC" id="5.6.2.4"/>
    </reaction>
</comment>
<feature type="binding site" evidence="14">
    <location>
        <begin position="26"/>
        <end position="33"/>
    </location>
    <ligand>
        <name>ATP</name>
        <dbReference type="ChEBI" id="CHEBI:30616"/>
    </ligand>
</feature>